<dbReference type="SUPFAM" id="SSF51735">
    <property type="entry name" value="NAD(P)-binding Rossmann-fold domains"/>
    <property type="match status" value="1"/>
</dbReference>
<dbReference type="CDD" id="cd14688">
    <property type="entry name" value="bZIP_YAP"/>
    <property type="match status" value="1"/>
</dbReference>
<dbReference type="GO" id="GO:0016491">
    <property type="term" value="F:oxidoreductase activity"/>
    <property type="evidence" value="ECO:0007669"/>
    <property type="project" value="UniProtKB-KW"/>
</dbReference>
<dbReference type="Pfam" id="PF11905">
    <property type="entry name" value="DUF3425"/>
    <property type="match status" value="1"/>
</dbReference>
<feature type="region of interest" description="Disordered" evidence="4">
    <location>
        <begin position="1"/>
        <end position="67"/>
    </location>
</feature>
<reference evidence="5" key="1">
    <citation type="submission" date="2015-01" db="EMBL/GenBank/DDBJ databases">
        <authorList>
            <person name="Durling Mikael"/>
        </authorList>
    </citation>
    <scope>NUCLEOTIDE SEQUENCE</scope>
</reference>
<evidence type="ECO:0000256" key="1">
    <source>
        <dbReference type="ARBA" id="ARBA00006484"/>
    </source>
</evidence>
<keyword evidence="3" id="KW-0560">Oxidoreductase</keyword>
<dbReference type="InterPro" id="IPR021833">
    <property type="entry name" value="DUF3425"/>
</dbReference>
<dbReference type="PANTHER" id="PTHR24320">
    <property type="entry name" value="RETINOL DEHYDROGENASE"/>
    <property type="match status" value="1"/>
</dbReference>
<dbReference type="InterPro" id="IPR002347">
    <property type="entry name" value="SDR_fam"/>
</dbReference>
<accession>A0A0B7KC59</accession>
<dbReference type="PRINTS" id="PR00081">
    <property type="entry name" value="GDHRDH"/>
</dbReference>
<evidence type="ECO:0000256" key="4">
    <source>
        <dbReference type="SAM" id="MobiDB-lite"/>
    </source>
</evidence>
<organism evidence="5">
    <name type="scientific">Bionectria ochroleuca</name>
    <name type="common">Gliocladium roseum</name>
    <dbReference type="NCBI Taxonomy" id="29856"/>
    <lineage>
        <taxon>Eukaryota</taxon>
        <taxon>Fungi</taxon>
        <taxon>Dikarya</taxon>
        <taxon>Ascomycota</taxon>
        <taxon>Pezizomycotina</taxon>
        <taxon>Sordariomycetes</taxon>
        <taxon>Hypocreomycetidae</taxon>
        <taxon>Hypocreales</taxon>
        <taxon>Bionectriaceae</taxon>
        <taxon>Clonostachys</taxon>
    </lineage>
</organism>
<feature type="compositionally biased region" description="Basic residues" evidence="4">
    <location>
        <begin position="34"/>
        <end position="48"/>
    </location>
</feature>
<dbReference type="PANTHER" id="PTHR24320:SF236">
    <property type="entry name" value="SHORT-CHAIN DEHYDROGENASE-RELATED"/>
    <property type="match status" value="1"/>
</dbReference>
<dbReference type="EMBL" id="CDPU01000044">
    <property type="protein sequence ID" value="CEO54684.1"/>
    <property type="molecule type" value="Genomic_DNA"/>
</dbReference>
<keyword evidence="2" id="KW-0521">NADP</keyword>
<protein>
    <recommendedName>
        <fullName evidence="6">BZIP domain-containing protein</fullName>
    </recommendedName>
</protein>
<evidence type="ECO:0000256" key="3">
    <source>
        <dbReference type="ARBA" id="ARBA00023002"/>
    </source>
</evidence>
<gene>
    <name evidence="5" type="ORF">BN869_000010742_1</name>
</gene>
<name>A0A0B7KC59_BIOOC</name>
<sequence>MDAAWKPHMKSSDDDWTSIADPAERKRVQNRLAQRARRSKIPKKRKNCSNKEGCQKSGTHQDDQTTHHDIENTSATDLISSTSLVSMPPGHDRESLDPTRDGHYIIMQDMRTSAAFFCIADILQLVCLQESGFNVGAATWLLPKTLAPTSRQQIVPHMPYIDMLPWPSLRDRMLESLPTINELEFVQDMSSSDLRVWGRLPWDPLGWEVGPVFAKKWWFLMDEKDKKYVSDKNFPYGSLTSFINFALDLALLFLELFLSSFDINLAATPFEVSMRDALTQLFPPPPSYTEEHVPSLQGKVFLVTGGNAGVGLELVKILYSKGGRIYIASRSASKIATAINVIKSTSLTTTPGELQSLVVDFSDLSTISSCASAFLAQESRLDVLWNNAGVSQAPIGSTSAQGHELHMATNCLGPFLLTKLLLPVLSATARSSPRGSVRVVWASSGIIDMTGPPGGVSLAELAPGKHPKNKDYNYSASKAGNWMLAAELDRRVRNEGIVSLAQSPGTLKTKGWDGAPWLMRTVMGFFMYEAKMGAYTELWAGLSPEVKCEDGGRFAIPFGRWHPNPKKAILASLRTREEGGTGVAATFWDWNEEQSKSFI</sequence>
<dbReference type="Gene3D" id="3.40.50.720">
    <property type="entry name" value="NAD(P)-binding Rossmann-like Domain"/>
    <property type="match status" value="1"/>
</dbReference>
<proteinExistence type="inferred from homology"/>
<dbReference type="AlphaFoldDB" id="A0A0B7KC59"/>
<dbReference type="Pfam" id="PF00106">
    <property type="entry name" value="adh_short"/>
    <property type="match status" value="1"/>
</dbReference>
<evidence type="ECO:0000313" key="5">
    <source>
        <dbReference type="EMBL" id="CEO54684.1"/>
    </source>
</evidence>
<evidence type="ECO:0000256" key="2">
    <source>
        <dbReference type="ARBA" id="ARBA00022857"/>
    </source>
</evidence>
<dbReference type="InterPro" id="IPR036291">
    <property type="entry name" value="NAD(P)-bd_dom_sf"/>
</dbReference>
<evidence type="ECO:0008006" key="6">
    <source>
        <dbReference type="Google" id="ProtNLM"/>
    </source>
</evidence>
<comment type="similarity">
    <text evidence="1">Belongs to the short-chain dehydrogenases/reductases (SDR) family.</text>
</comment>